<protein>
    <submittedName>
        <fullName evidence="1">Uncharacterized protein</fullName>
    </submittedName>
</protein>
<accession>A0A5C0VHA6</accession>
<dbReference type="KEGG" id="pej:FYC62_00880"/>
<evidence type="ECO:0000313" key="1">
    <source>
        <dbReference type="EMBL" id="QEK50384.1"/>
    </source>
</evidence>
<reference evidence="1 2" key="1">
    <citation type="submission" date="2019-08" db="EMBL/GenBank/DDBJ databases">
        <title>Pedobacter sp. nov., isolated from Han river, South Korea.</title>
        <authorList>
            <person name="Lee D.-H."/>
            <person name="Kim Y.-S."/>
            <person name="Hwang E.-M."/>
            <person name="Le Tran T.C."/>
            <person name="Cha C.-J."/>
        </authorList>
    </citation>
    <scope>NUCLEOTIDE SEQUENCE [LARGE SCALE GENOMIC DNA]</scope>
    <source>
        <strain evidence="1 2">CJ43</strain>
    </source>
</reference>
<dbReference type="EMBL" id="CP043329">
    <property type="protein sequence ID" value="QEK50384.1"/>
    <property type="molecule type" value="Genomic_DNA"/>
</dbReference>
<organism evidence="1 2">
    <name type="scientific">Pedobacter aquae</name>
    <dbReference type="NCBI Taxonomy" id="2605747"/>
    <lineage>
        <taxon>Bacteria</taxon>
        <taxon>Pseudomonadati</taxon>
        <taxon>Bacteroidota</taxon>
        <taxon>Sphingobacteriia</taxon>
        <taxon>Sphingobacteriales</taxon>
        <taxon>Sphingobacteriaceae</taxon>
        <taxon>Pedobacter</taxon>
    </lineage>
</organism>
<dbReference type="Proteomes" id="UP000323653">
    <property type="component" value="Chromosome"/>
</dbReference>
<name>A0A5C0VHA6_9SPHI</name>
<sequence length="329" mass="37838">MMNKQEILKKIGNIIQELNEQHQYLSQVQKINILELELFTANADFLIDHIEILKKLNDTKLWQEDTANAAKPVSVEPAPVIENSKPVELVFEPEAQEEEVPEEAYTPEEPAMPVFKFSFDEPEPTEMVFDFEKKLAVDEVFDRVLTEEEQRVLAEKQQALAPIAAPEAQTFDVVEEEDTLMEEEEVEPFIIQHDTPEEIVEEPVQTAPIEIFQASTPIDKITPTETEKPKSLNEVLSASRESSSSNLYSKPVADLKASISLNDKMMFIKELFNGYNLAYSEAIEILNRFDNFEAADNFLMKNYADKNNWAQKQEVVDRLYEILNRKFKS</sequence>
<keyword evidence="2" id="KW-1185">Reference proteome</keyword>
<gene>
    <name evidence="1" type="ORF">FYC62_00880</name>
</gene>
<dbReference type="RefSeq" id="WP_149073584.1">
    <property type="nucleotide sequence ID" value="NZ_CP043329.1"/>
</dbReference>
<evidence type="ECO:0000313" key="2">
    <source>
        <dbReference type="Proteomes" id="UP000323653"/>
    </source>
</evidence>
<proteinExistence type="predicted"/>
<dbReference type="AlphaFoldDB" id="A0A5C0VHA6"/>